<dbReference type="HOGENOM" id="CLU_000288_125_8_1"/>
<dbReference type="InterPro" id="IPR056681">
    <property type="entry name" value="DUF7779"/>
</dbReference>
<sequence length="919" mass="103674">MPFVRDYKFVGREDILDQIEERLHGGHRISLAGIGGVGKSQIAIEYAYRFHKQHEEIQIFWVYAANQARFEQAYAEIAEKLNIPRRDDPKVNQKKIVLDWLSDKSHGHWLMILDSADDRSLFFPEINADTSHDSSTPSCLSDYLPPSSIEHGSLVITTRNKKLGMDLADGEDPIDVQPFTPAEAELLLESKVATAYWDAEAGRDLLKVLCYIPLAITQAAAFMKQNTMSLKKYRKALSHSDSNLAGYLSTDLLDPRRPRVTPSSVFLTWKLSFDQIRKEEPRAADMLSLMSFLDGQAIPEILLRRGEYLDVKDTNAIGTLQAFSLITVERDDETYSMHRLVQLATQTWLGLQKSRDRWQEEALELLSNELPTGDYKNKKICNALLPHATTVLRYPALSDSSLLRHAAIMHNLAWFDLMQGKYESAHKRCKESYTERRRILGLDDPHTLGSLGLLASTYGSQGRWKEAEELGIQVMEARKRVLGAEHPDTLTSMANLAWVYGGQGRWKEAEELGVQVVETKRRVFGVVHSSTLTSMANLASTYRDQGRWKEAEELEAQVIETKKKVLGVEHPSTLTTIGNLALTYQHQGRWKEARELGVEVIEIKKRVLGAEHPDTLTSMANLALTYRNQGQLNDAKELGVQVMEARKRVLGAEHPDTLTTMANLASTYRDQGRWTEAEELEVKVTEMGKRVLGGEHPDTLASISNLALTYWNQGRWKEAEELGVEVIEIKKRVLGAEHPDTLTSMANLALTYRNQGQLNDAKELGVQVMEARKRVLGEEHPDTLTSMANLALTFWNQRQLDNAKELGVQVVETRKRVLGVEHPDTLTSIANLALTYWDQGRLDEAEVLEVQVMETRKRVLGAEHPETLASMNNLAHTLYTQSRTKEAIQLMEHVVKSFKAMIGANHPKTVTASTSLNAW</sequence>
<name>A0A0C3CXW8_OIDMZ</name>
<dbReference type="OrthoDB" id="1658288at2759"/>
<dbReference type="AlphaFoldDB" id="A0A0C3CXW8"/>
<dbReference type="InterPro" id="IPR011990">
    <property type="entry name" value="TPR-like_helical_dom_sf"/>
</dbReference>
<proteinExistence type="predicted"/>
<dbReference type="InterPro" id="IPR053137">
    <property type="entry name" value="NLR-like"/>
</dbReference>
<reference evidence="3" key="2">
    <citation type="submission" date="2015-01" db="EMBL/GenBank/DDBJ databases">
        <title>Evolutionary Origins and Diversification of the Mycorrhizal Mutualists.</title>
        <authorList>
            <consortium name="DOE Joint Genome Institute"/>
            <consortium name="Mycorrhizal Genomics Consortium"/>
            <person name="Kohler A."/>
            <person name="Kuo A."/>
            <person name="Nagy L.G."/>
            <person name="Floudas D."/>
            <person name="Copeland A."/>
            <person name="Barry K.W."/>
            <person name="Cichocki N."/>
            <person name="Veneault-Fourrey C."/>
            <person name="LaButti K."/>
            <person name="Lindquist E.A."/>
            <person name="Lipzen A."/>
            <person name="Lundell T."/>
            <person name="Morin E."/>
            <person name="Murat C."/>
            <person name="Riley R."/>
            <person name="Ohm R."/>
            <person name="Sun H."/>
            <person name="Tunlid A."/>
            <person name="Henrissat B."/>
            <person name="Grigoriev I.V."/>
            <person name="Hibbett D.S."/>
            <person name="Martin F."/>
        </authorList>
    </citation>
    <scope>NUCLEOTIDE SEQUENCE [LARGE SCALE GENOMIC DNA]</scope>
    <source>
        <strain evidence="3">Zn</strain>
    </source>
</reference>
<dbReference type="PANTHER" id="PTHR46082">
    <property type="entry name" value="ATP/GTP-BINDING PROTEIN-RELATED"/>
    <property type="match status" value="1"/>
</dbReference>
<dbReference type="SUPFAM" id="SSF52540">
    <property type="entry name" value="P-loop containing nucleoside triphosphate hydrolases"/>
    <property type="match status" value="1"/>
</dbReference>
<dbReference type="InterPro" id="IPR019734">
    <property type="entry name" value="TPR_rpt"/>
</dbReference>
<accession>A0A0C3CXW8</accession>
<dbReference type="PANTHER" id="PTHR46082:SF6">
    <property type="entry name" value="AAA+ ATPASE DOMAIN-CONTAINING PROTEIN-RELATED"/>
    <property type="match status" value="1"/>
</dbReference>
<dbReference type="Proteomes" id="UP000054321">
    <property type="component" value="Unassembled WGS sequence"/>
</dbReference>
<dbReference type="EMBL" id="KN832890">
    <property type="protein sequence ID" value="KIM94517.1"/>
    <property type="molecule type" value="Genomic_DNA"/>
</dbReference>
<evidence type="ECO:0000313" key="2">
    <source>
        <dbReference type="EMBL" id="KIM94517.1"/>
    </source>
</evidence>
<dbReference type="Gene3D" id="1.25.40.10">
    <property type="entry name" value="Tetratricopeptide repeat domain"/>
    <property type="match status" value="3"/>
</dbReference>
<dbReference type="SUPFAM" id="SSF48452">
    <property type="entry name" value="TPR-like"/>
    <property type="match status" value="3"/>
</dbReference>
<evidence type="ECO:0000259" key="1">
    <source>
        <dbReference type="Pfam" id="PF25000"/>
    </source>
</evidence>
<evidence type="ECO:0000313" key="3">
    <source>
        <dbReference type="Proteomes" id="UP000054321"/>
    </source>
</evidence>
<protein>
    <recommendedName>
        <fullName evidence="1">DUF7779 domain-containing protein</fullName>
    </recommendedName>
</protein>
<dbReference type="Gene3D" id="3.40.50.300">
    <property type="entry name" value="P-loop containing nucleotide triphosphate hydrolases"/>
    <property type="match status" value="1"/>
</dbReference>
<feature type="domain" description="DUF7779" evidence="1">
    <location>
        <begin position="276"/>
        <end position="347"/>
    </location>
</feature>
<dbReference type="InterPro" id="IPR027417">
    <property type="entry name" value="P-loop_NTPase"/>
</dbReference>
<dbReference type="Pfam" id="PF13424">
    <property type="entry name" value="TPR_12"/>
    <property type="match status" value="3"/>
</dbReference>
<organism evidence="2 3">
    <name type="scientific">Oidiodendron maius (strain Zn)</name>
    <dbReference type="NCBI Taxonomy" id="913774"/>
    <lineage>
        <taxon>Eukaryota</taxon>
        <taxon>Fungi</taxon>
        <taxon>Dikarya</taxon>
        <taxon>Ascomycota</taxon>
        <taxon>Pezizomycotina</taxon>
        <taxon>Leotiomycetes</taxon>
        <taxon>Leotiomycetes incertae sedis</taxon>
        <taxon>Myxotrichaceae</taxon>
        <taxon>Oidiodendron</taxon>
    </lineage>
</organism>
<dbReference type="STRING" id="913774.A0A0C3CXW8"/>
<dbReference type="Pfam" id="PF13374">
    <property type="entry name" value="TPR_10"/>
    <property type="match status" value="6"/>
</dbReference>
<dbReference type="Pfam" id="PF25000">
    <property type="entry name" value="DUF7779"/>
    <property type="match status" value="1"/>
</dbReference>
<dbReference type="SMART" id="SM00028">
    <property type="entry name" value="TPR"/>
    <property type="match status" value="7"/>
</dbReference>
<dbReference type="PRINTS" id="PR00381">
    <property type="entry name" value="KINESINLIGHT"/>
</dbReference>
<dbReference type="InParanoid" id="A0A0C3CXW8"/>
<gene>
    <name evidence="2" type="ORF">OIDMADRAFT_207691</name>
</gene>
<reference evidence="2 3" key="1">
    <citation type="submission" date="2014-04" db="EMBL/GenBank/DDBJ databases">
        <authorList>
            <consortium name="DOE Joint Genome Institute"/>
            <person name="Kuo A."/>
            <person name="Martino E."/>
            <person name="Perotto S."/>
            <person name="Kohler A."/>
            <person name="Nagy L.G."/>
            <person name="Floudas D."/>
            <person name="Copeland A."/>
            <person name="Barry K.W."/>
            <person name="Cichocki N."/>
            <person name="Veneault-Fourrey C."/>
            <person name="LaButti K."/>
            <person name="Lindquist E.A."/>
            <person name="Lipzen A."/>
            <person name="Lundell T."/>
            <person name="Morin E."/>
            <person name="Murat C."/>
            <person name="Sun H."/>
            <person name="Tunlid A."/>
            <person name="Henrissat B."/>
            <person name="Grigoriev I.V."/>
            <person name="Hibbett D.S."/>
            <person name="Martin F."/>
            <person name="Nordberg H.P."/>
            <person name="Cantor M.N."/>
            <person name="Hua S.X."/>
        </authorList>
    </citation>
    <scope>NUCLEOTIDE SEQUENCE [LARGE SCALE GENOMIC DNA]</scope>
    <source>
        <strain evidence="2 3">Zn</strain>
    </source>
</reference>
<feature type="non-terminal residue" evidence="2">
    <location>
        <position position="919"/>
    </location>
</feature>
<keyword evidence="3" id="KW-1185">Reference proteome</keyword>